<dbReference type="InterPro" id="IPR045540">
    <property type="entry name" value="YegS/DAGK_C"/>
</dbReference>
<feature type="domain" description="DAGKc" evidence="10">
    <location>
        <begin position="1"/>
        <end position="134"/>
    </location>
</feature>
<feature type="region of interest" description="Disordered" evidence="9">
    <location>
        <begin position="320"/>
        <end position="340"/>
    </location>
</feature>
<dbReference type="GO" id="GO:0005524">
    <property type="term" value="F:ATP binding"/>
    <property type="evidence" value="ECO:0007669"/>
    <property type="project" value="UniProtKB-KW"/>
</dbReference>
<proteinExistence type="inferred from homology"/>
<comment type="similarity">
    <text evidence="2">Belongs to the diacylglycerol/lipid kinase family.</text>
</comment>
<dbReference type="AlphaFoldDB" id="A0A448KE71"/>
<dbReference type="Gene3D" id="3.40.50.10330">
    <property type="entry name" value="Probable inorganic polyphosphate/atp-NAD kinase, domain 1"/>
    <property type="match status" value="1"/>
</dbReference>
<dbReference type="KEGG" id="asla:NCTC11923_01913"/>
<evidence type="ECO:0000256" key="8">
    <source>
        <dbReference type="ARBA" id="ARBA00023264"/>
    </source>
</evidence>
<dbReference type="InterPro" id="IPR017438">
    <property type="entry name" value="ATP-NAD_kinase_N"/>
</dbReference>
<dbReference type="Gene3D" id="2.60.200.40">
    <property type="match status" value="1"/>
</dbReference>
<evidence type="ECO:0000256" key="3">
    <source>
        <dbReference type="ARBA" id="ARBA00022679"/>
    </source>
</evidence>
<dbReference type="SMART" id="SM00046">
    <property type="entry name" value="DAGKc"/>
    <property type="match status" value="1"/>
</dbReference>
<keyword evidence="7" id="KW-0594">Phospholipid biosynthesis</keyword>
<accession>A0A448KE71</accession>
<keyword evidence="6" id="KW-0067">ATP-binding</keyword>
<keyword evidence="3 11" id="KW-0808">Transferase</keyword>
<dbReference type="InterPro" id="IPR050187">
    <property type="entry name" value="Lipid_Phosphate_FormReg"/>
</dbReference>
<dbReference type="EMBL" id="LR134363">
    <property type="protein sequence ID" value="VEG75254.1"/>
    <property type="molecule type" value="Genomic_DNA"/>
</dbReference>
<dbReference type="Proteomes" id="UP000276899">
    <property type="component" value="Chromosome"/>
</dbReference>
<evidence type="ECO:0000256" key="7">
    <source>
        <dbReference type="ARBA" id="ARBA00023209"/>
    </source>
</evidence>
<comment type="cofactor">
    <cofactor evidence="1">
        <name>Mg(2+)</name>
        <dbReference type="ChEBI" id="CHEBI:18420"/>
    </cofactor>
</comment>
<dbReference type="STRING" id="1278298.GCA_000428685_00348"/>
<dbReference type="InterPro" id="IPR001206">
    <property type="entry name" value="Diacylglycerol_kinase_cat_dom"/>
</dbReference>
<dbReference type="GO" id="GO:0004143">
    <property type="term" value="F:ATP-dependent diacylglycerol kinase activity"/>
    <property type="evidence" value="ECO:0007669"/>
    <property type="project" value="UniProtKB-EC"/>
</dbReference>
<sequence>MRIALLSNPSSGRGRHAAADEKARRTLARLGHEVVHLRAGSYEEARRAGTALLDDGIDALVVVGGDGMVHLGADVVATTPVPLGIVATGTGNDVARHFGLPRRDPQAAARLIDDALCGRGRVADIDAIRATRPDGSPVDDQHEWSLAVVSAGLDAAVNARANLLSWPAGEGRYLRAILPELAALAPYGYRLTTDSGTWEGPALLLAAANTRYVGGGLDLAPGADPEDGLLEVLRLDPVGRARLVGLPRKLLAGTHLDSPHVHLQRSRRVLIEALDERTGRDGGLRPPPHPYADGEPLAPLPLHLEAVGSAVRLLVARASGSAAGRAGDRGGVPGPDGARS</sequence>
<reference evidence="11 12" key="1">
    <citation type="submission" date="2018-12" db="EMBL/GenBank/DDBJ databases">
        <authorList>
            <consortium name="Pathogen Informatics"/>
        </authorList>
    </citation>
    <scope>NUCLEOTIDE SEQUENCE [LARGE SCALE GENOMIC DNA]</scope>
    <source>
        <strain evidence="11 12">NCTC11923</strain>
    </source>
</reference>
<dbReference type="PANTHER" id="PTHR12358:SF54">
    <property type="entry name" value="SPHINGOSINE KINASE RELATED PROTEIN"/>
    <property type="match status" value="1"/>
</dbReference>
<keyword evidence="8" id="KW-1208">Phospholipid metabolism</keyword>
<evidence type="ECO:0000313" key="11">
    <source>
        <dbReference type="EMBL" id="VEG75254.1"/>
    </source>
</evidence>
<dbReference type="Pfam" id="PF19279">
    <property type="entry name" value="YegS_C"/>
    <property type="match status" value="1"/>
</dbReference>
<evidence type="ECO:0000256" key="1">
    <source>
        <dbReference type="ARBA" id="ARBA00001946"/>
    </source>
</evidence>
<evidence type="ECO:0000256" key="6">
    <source>
        <dbReference type="ARBA" id="ARBA00022840"/>
    </source>
</evidence>
<dbReference type="EC" id="2.7.1.107" evidence="11"/>
<keyword evidence="4" id="KW-0547">Nucleotide-binding</keyword>
<dbReference type="InterPro" id="IPR016064">
    <property type="entry name" value="NAD/diacylglycerol_kinase_sf"/>
</dbReference>
<evidence type="ECO:0000256" key="2">
    <source>
        <dbReference type="ARBA" id="ARBA00005983"/>
    </source>
</evidence>
<dbReference type="GO" id="GO:0008654">
    <property type="term" value="P:phospholipid biosynthetic process"/>
    <property type="evidence" value="ECO:0007669"/>
    <property type="project" value="UniProtKB-KW"/>
</dbReference>
<keyword evidence="7" id="KW-0443">Lipid metabolism</keyword>
<keyword evidence="7" id="KW-0444">Lipid biosynthesis</keyword>
<evidence type="ECO:0000259" key="10">
    <source>
        <dbReference type="PROSITE" id="PS50146"/>
    </source>
</evidence>
<organism evidence="11 12">
    <name type="scientific">Actinomyces slackii</name>
    <dbReference type="NCBI Taxonomy" id="52774"/>
    <lineage>
        <taxon>Bacteria</taxon>
        <taxon>Bacillati</taxon>
        <taxon>Actinomycetota</taxon>
        <taxon>Actinomycetes</taxon>
        <taxon>Actinomycetales</taxon>
        <taxon>Actinomycetaceae</taxon>
        <taxon>Actinomyces</taxon>
    </lineage>
</organism>
<gene>
    <name evidence="11" type="primary">dagK_3</name>
    <name evidence="11" type="ORF">NCTC11923_01913</name>
</gene>
<protein>
    <submittedName>
        <fullName evidence="11">Diacylglycerol kinase</fullName>
        <ecNumber evidence="11">2.7.1.107</ecNumber>
    </submittedName>
</protein>
<name>A0A448KE71_9ACTO</name>
<keyword evidence="5 11" id="KW-0418">Kinase</keyword>
<evidence type="ECO:0000256" key="9">
    <source>
        <dbReference type="SAM" id="MobiDB-lite"/>
    </source>
</evidence>
<dbReference type="PROSITE" id="PS50146">
    <property type="entry name" value="DAGK"/>
    <property type="match status" value="1"/>
</dbReference>
<evidence type="ECO:0000256" key="4">
    <source>
        <dbReference type="ARBA" id="ARBA00022741"/>
    </source>
</evidence>
<keyword evidence="12" id="KW-1185">Reference proteome</keyword>
<evidence type="ECO:0000256" key="5">
    <source>
        <dbReference type="ARBA" id="ARBA00022777"/>
    </source>
</evidence>
<dbReference type="Pfam" id="PF00781">
    <property type="entry name" value="DAGK_cat"/>
    <property type="match status" value="1"/>
</dbReference>
<dbReference type="SUPFAM" id="SSF111331">
    <property type="entry name" value="NAD kinase/diacylglycerol kinase-like"/>
    <property type="match status" value="1"/>
</dbReference>
<evidence type="ECO:0000313" key="12">
    <source>
        <dbReference type="Proteomes" id="UP000276899"/>
    </source>
</evidence>
<dbReference type="RefSeq" id="WP_051281320.1">
    <property type="nucleotide sequence ID" value="NZ_LR134363.1"/>
</dbReference>
<dbReference type="PANTHER" id="PTHR12358">
    <property type="entry name" value="SPHINGOSINE KINASE"/>
    <property type="match status" value="1"/>
</dbReference>